<evidence type="ECO:0000313" key="3">
    <source>
        <dbReference type="Proteomes" id="UP000034894"/>
    </source>
</evidence>
<proteinExistence type="predicted"/>
<name>A0A0G1GHQ7_9BACT</name>
<evidence type="ECO:0000256" key="1">
    <source>
        <dbReference type="SAM" id="Phobius"/>
    </source>
</evidence>
<accession>A0A0G1GHQ7</accession>
<dbReference type="STRING" id="1618443.UV73_C0002G0037"/>
<reference evidence="2 3" key="1">
    <citation type="journal article" date="2015" name="Nature">
        <title>rRNA introns, odd ribosomes, and small enigmatic genomes across a large radiation of phyla.</title>
        <authorList>
            <person name="Brown C.T."/>
            <person name="Hug L.A."/>
            <person name="Thomas B.C."/>
            <person name="Sharon I."/>
            <person name="Castelle C.J."/>
            <person name="Singh A."/>
            <person name="Wilkins M.J."/>
            <person name="Williams K.H."/>
            <person name="Banfield J.F."/>
        </authorList>
    </citation>
    <scope>NUCLEOTIDE SEQUENCE [LARGE SCALE GENOMIC DNA]</scope>
</reference>
<sequence length="132" mass="14708">MKTIIRKYFAAVFSIAIVSQLKTGLVLENGWQNTASAAALLTVILFIKPLIDALMLPLNLLTLNLTNWLMYITLIFIWSLLSWQVNLTTFNFQGAKIGPIALSAALLPAWQAGILSALLVVLILKFFGWLFR</sequence>
<keyword evidence="1" id="KW-1133">Transmembrane helix</keyword>
<keyword evidence="1" id="KW-0812">Transmembrane</keyword>
<gene>
    <name evidence="2" type="ORF">UV73_C0002G0037</name>
</gene>
<feature type="transmembrane region" description="Helical" evidence="1">
    <location>
        <begin position="105"/>
        <end position="131"/>
    </location>
</feature>
<keyword evidence="1" id="KW-0472">Membrane</keyword>
<comment type="caution">
    <text evidence="2">The sequence shown here is derived from an EMBL/GenBank/DDBJ whole genome shotgun (WGS) entry which is preliminary data.</text>
</comment>
<feature type="transmembrane region" description="Helical" evidence="1">
    <location>
        <begin position="37"/>
        <end position="56"/>
    </location>
</feature>
<dbReference type="AlphaFoldDB" id="A0A0G1GHQ7"/>
<protein>
    <submittedName>
        <fullName evidence="2">Uncharacterized protein</fullName>
    </submittedName>
</protein>
<organism evidence="2 3">
    <name type="scientific">Candidatus Gottesmanbacteria bacterium GW2011_GWA2_43_14</name>
    <dbReference type="NCBI Taxonomy" id="1618443"/>
    <lineage>
        <taxon>Bacteria</taxon>
        <taxon>Candidatus Gottesmaniibacteriota</taxon>
    </lineage>
</organism>
<dbReference type="EMBL" id="LCFP01000002">
    <property type="protein sequence ID" value="KKS98323.1"/>
    <property type="molecule type" value="Genomic_DNA"/>
</dbReference>
<feature type="transmembrane region" description="Helical" evidence="1">
    <location>
        <begin position="68"/>
        <end position="85"/>
    </location>
</feature>
<dbReference type="Proteomes" id="UP000034894">
    <property type="component" value="Unassembled WGS sequence"/>
</dbReference>
<evidence type="ECO:0000313" key="2">
    <source>
        <dbReference type="EMBL" id="KKS98323.1"/>
    </source>
</evidence>